<organism evidence="1 2">
    <name type="scientific">Gossypium davidsonii</name>
    <name type="common">Davidson's cotton</name>
    <name type="synonym">Gossypium klotzschianum subsp. davidsonii</name>
    <dbReference type="NCBI Taxonomy" id="34287"/>
    <lineage>
        <taxon>Eukaryota</taxon>
        <taxon>Viridiplantae</taxon>
        <taxon>Streptophyta</taxon>
        <taxon>Embryophyta</taxon>
        <taxon>Tracheophyta</taxon>
        <taxon>Spermatophyta</taxon>
        <taxon>Magnoliopsida</taxon>
        <taxon>eudicotyledons</taxon>
        <taxon>Gunneridae</taxon>
        <taxon>Pentapetalae</taxon>
        <taxon>rosids</taxon>
        <taxon>malvids</taxon>
        <taxon>Malvales</taxon>
        <taxon>Malvaceae</taxon>
        <taxon>Malvoideae</taxon>
        <taxon>Gossypium</taxon>
    </lineage>
</organism>
<accession>A0A7J8TJL8</accession>
<sequence>MTIGSFAKTFADIDLNDGNQDSVPVDYDNEKLEEVRTKVCSSGTSKQVMSMEVEGFDDDFLHSVFDYLVGYESEAKTFLVESMKHTKI</sequence>
<reference evidence="1 2" key="1">
    <citation type="journal article" date="2019" name="Genome Biol. Evol.">
        <title>Insights into the evolution of the New World diploid cottons (Gossypium, subgenus Houzingenia) based on genome sequencing.</title>
        <authorList>
            <person name="Grover C.E."/>
            <person name="Arick M.A. 2nd"/>
            <person name="Thrash A."/>
            <person name="Conover J.L."/>
            <person name="Sanders W.S."/>
            <person name="Peterson D.G."/>
            <person name="Frelichowski J.E."/>
            <person name="Scheffler J.A."/>
            <person name="Scheffler B.E."/>
            <person name="Wendel J.F."/>
        </authorList>
    </citation>
    <scope>NUCLEOTIDE SEQUENCE [LARGE SCALE GENOMIC DNA]</scope>
    <source>
        <strain evidence="1">27</strain>
        <tissue evidence="1">Leaf</tissue>
    </source>
</reference>
<dbReference type="Proteomes" id="UP000593561">
    <property type="component" value="Unassembled WGS sequence"/>
</dbReference>
<evidence type="ECO:0000313" key="1">
    <source>
        <dbReference type="EMBL" id="MBA0638408.1"/>
    </source>
</evidence>
<proteinExistence type="predicted"/>
<gene>
    <name evidence="1" type="ORF">Godav_026072</name>
</gene>
<dbReference type="EMBL" id="JABFAC010250497">
    <property type="protein sequence ID" value="MBA0638408.1"/>
    <property type="molecule type" value="Genomic_DNA"/>
</dbReference>
<keyword evidence="2" id="KW-1185">Reference proteome</keyword>
<name>A0A7J8TJL8_GOSDV</name>
<protein>
    <submittedName>
        <fullName evidence="1">Uncharacterized protein</fullName>
    </submittedName>
</protein>
<dbReference type="AlphaFoldDB" id="A0A7J8TJL8"/>
<evidence type="ECO:0000313" key="2">
    <source>
        <dbReference type="Proteomes" id="UP000593561"/>
    </source>
</evidence>
<comment type="caution">
    <text evidence="1">The sequence shown here is derived from an EMBL/GenBank/DDBJ whole genome shotgun (WGS) entry which is preliminary data.</text>
</comment>